<sequence>MATFQLGETAICYLEIRDENGTLIESDLSKVGIYKGTILLVEGDMVKDSVGKYYYDYLTDTKGTLIAEFTATYNTRVTKTRESFKVT</sequence>
<reference evidence="1" key="1">
    <citation type="submission" date="2020-03" db="EMBL/GenBank/DDBJ databases">
        <title>The deep terrestrial virosphere.</title>
        <authorList>
            <person name="Holmfeldt K."/>
            <person name="Nilsson E."/>
            <person name="Simone D."/>
            <person name="Lopez-Fernandez M."/>
            <person name="Wu X."/>
            <person name="de Brujin I."/>
            <person name="Lundin D."/>
            <person name="Andersson A."/>
            <person name="Bertilsson S."/>
            <person name="Dopson M."/>
        </authorList>
    </citation>
    <scope>NUCLEOTIDE SEQUENCE</scope>
    <source>
        <strain evidence="1">MM415B02491</strain>
    </source>
</reference>
<accession>A0A6M3L602</accession>
<proteinExistence type="predicted"/>
<dbReference type="EMBL" id="MT142872">
    <property type="protein sequence ID" value="QJA89843.1"/>
    <property type="molecule type" value="Genomic_DNA"/>
</dbReference>
<gene>
    <name evidence="1" type="ORF">MM415B02491_0011</name>
</gene>
<protein>
    <submittedName>
        <fullName evidence="1">Uncharacterized protein</fullName>
    </submittedName>
</protein>
<evidence type="ECO:0000313" key="1">
    <source>
        <dbReference type="EMBL" id="QJA89843.1"/>
    </source>
</evidence>
<name>A0A6M3L602_9ZZZZ</name>
<organism evidence="1">
    <name type="scientific">viral metagenome</name>
    <dbReference type="NCBI Taxonomy" id="1070528"/>
    <lineage>
        <taxon>unclassified sequences</taxon>
        <taxon>metagenomes</taxon>
        <taxon>organismal metagenomes</taxon>
    </lineage>
</organism>
<dbReference type="AlphaFoldDB" id="A0A6M3L602"/>